<comment type="subunit">
    <text evidence="3 10">Homodimer.</text>
</comment>
<dbReference type="PANTHER" id="PTHR21237">
    <property type="entry name" value="GRPE PROTEIN"/>
    <property type="match status" value="1"/>
</dbReference>
<keyword evidence="4 10" id="KW-0963">Cytoplasm</keyword>
<evidence type="ECO:0000256" key="12">
    <source>
        <dbReference type="RuleBase" id="RU004478"/>
    </source>
</evidence>
<evidence type="ECO:0000313" key="15">
    <source>
        <dbReference type="Proteomes" id="UP000217076"/>
    </source>
</evidence>
<accession>A0A1G8DRT9</accession>
<dbReference type="GO" id="GO:0042803">
    <property type="term" value="F:protein homodimerization activity"/>
    <property type="evidence" value="ECO:0007669"/>
    <property type="project" value="InterPro"/>
</dbReference>
<feature type="region of interest" description="Disordered" evidence="13">
    <location>
        <begin position="1"/>
        <end position="63"/>
    </location>
</feature>
<dbReference type="GO" id="GO:0006457">
    <property type="term" value="P:protein folding"/>
    <property type="evidence" value="ECO:0007669"/>
    <property type="project" value="InterPro"/>
</dbReference>
<sequence length="237" mass="25141">MAHPSDTPTPDPASHKAPEDAEAPAAETAPETAPQTPGAAASAEAPAEATAPEDPESRLGALSERLAAVEAALDQAKAERLAALAEAQNVQRRADKRIEDNAKYAISNFAKALLGVADNLERALLAAPPAVREANQDVKNLAVGVEMTASELQQVLSRHGVSRLESLEQPFDPNLHQAIQEIEQPEKPHGTVVQVMQEGYLLNDRLLRPAMVVVSRGGPKREANTEAEAAEGVDRQV</sequence>
<evidence type="ECO:0000256" key="11">
    <source>
        <dbReference type="RuleBase" id="RU000639"/>
    </source>
</evidence>
<dbReference type="HAMAP" id="MF_01151">
    <property type="entry name" value="GrpE"/>
    <property type="match status" value="1"/>
</dbReference>
<organism evidence="14 15">
    <name type="scientific">Roseospirillum parvum</name>
    <dbReference type="NCBI Taxonomy" id="83401"/>
    <lineage>
        <taxon>Bacteria</taxon>
        <taxon>Pseudomonadati</taxon>
        <taxon>Pseudomonadota</taxon>
        <taxon>Alphaproteobacteria</taxon>
        <taxon>Rhodospirillales</taxon>
        <taxon>Rhodospirillaceae</taxon>
        <taxon>Roseospirillum</taxon>
    </lineage>
</organism>
<dbReference type="EMBL" id="FNCV01000008">
    <property type="protein sequence ID" value="SDH60261.1"/>
    <property type="molecule type" value="Genomic_DNA"/>
</dbReference>
<evidence type="ECO:0000313" key="14">
    <source>
        <dbReference type="EMBL" id="SDH60261.1"/>
    </source>
</evidence>
<feature type="region of interest" description="Disordered" evidence="13">
    <location>
        <begin position="217"/>
        <end position="237"/>
    </location>
</feature>
<evidence type="ECO:0000256" key="5">
    <source>
        <dbReference type="ARBA" id="ARBA00023016"/>
    </source>
</evidence>
<dbReference type="AlphaFoldDB" id="A0A1G8DRT9"/>
<dbReference type="Pfam" id="PF01025">
    <property type="entry name" value="GrpE"/>
    <property type="match status" value="1"/>
</dbReference>
<evidence type="ECO:0000256" key="13">
    <source>
        <dbReference type="SAM" id="MobiDB-lite"/>
    </source>
</evidence>
<dbReference type="STRING" id="83401.SAMN05421742_10898"/>
<protein>
    <recommendedName>
        <fullName evidence="8 10">Protein GrpE</fullName>
    </recommendedName>
    <alternativeName>
        <fullName evidence="9 10">HSP-70 cofactor</fullName>
    </alternativeName>
</protein>
<dbReference type="FunFam" id="2.30.22.10:FF:000001">
    <property type="entry name" value="Protein GrpE"/>
    <property type="match status" value="1"/>
</dbReference>
<keyword evidence="6 10" id="KW-0143">Chaperone</keyword>
<evidence type="ECO:0000256" key="1">
    <source>
        <dbReference type="ARBA" id="ARBA00004496"/>
    </source>
</evidence>
<dbReference type="GO" id="GO:0051087">
    <property type="term" value="F:protein-folding chaperone binding"/>
    <property type="evidence" value="ECO:0007669"/>
    <property type="project" value="InterPro"/>
</dbReference>
<gene>
    <name evidence="10" type="primary">grpE</name>
    <name evidence="14" type="ORF">SAMN05421742_10898</name>
</gene>
<dbReference type="GO" id="GO:0005737">
    <property type="term" value="C:cytoplasm"/>
    <property type="evidence" value="ECO:0007669"/>
    <property type="project" value="UniProtKB-SubCell"/>
</dbReference>
<dbReference type="NCBIfam" id="NF010748">
    <property type="entry name" value="PRK14150.1"/>
    <property type="match status" value="1"/>
</dbReference>
<evidence type="ECO:0000256" key="4">
    <source>
        <dbReference type="ARBA" id="ARBA00022490"/>
    </source>
</evidence>
<dbReference type="Gene3D" id="2.30.22.10">
    <property type="entry name" value="Head domain of nucleotide exchange factor GrpE"/>
    <property type="match status" value="1"/>
</dbReference>
<evidence type="ECO:0000256" key="3">
    <source>
        <dbReference type="ARBA" id="ARBA00011738"/>
    </source>
</evidence>
<comment type="subcellular location">
    <subcellularLocation>
        <location evidence="1 10">Cytoplasm</location>
    </subcellularLocation>
</comment>
<dbReference type="InterPro" id="IPR013805">
    <property type="entry name" value="GrpE_CC"/>
</dbReference>
<dbReference type="Gene3D" id="3.90.20.20">
    <property type="match status" value="1"/>
</dbReference>
<evidence type="ECO:0000256" key="10">
    <source>
        <dbReference type="HAMAP-Rule" id="MF_01151"/>
    </source>
</evidence>
<dbReference type="CDD" id="cd00446">
    <property type="entry name" value="GrpE"/>
    <property type="match status" value="1"/>
</dbReference>
<dbReference type="PROSITE" id="PS01071">
    <property type="entry name" value="GRPE"/>
    <property type="match status" value="1"/>
</dbReference>
<dbReference type="GO" id="GO:0000774">
    <property type="term" value="F:adenyl-nucleotide exchange factor activity"/>
    <property type="evidence" value="ECO:0007669"/>
    <property type="project" value="InterPro"/>
</dbReference>
<keyword evidence="15" id="KW-1185">Reference proteome</keyword>
<dbReference type="SUPFAM" id="SSF51064">
    <property type="entry name" value="Head domain of nucleotide exchange factor GrpE"/>
    <property type="match status" value="1"/>
</dbReference>
<comment type="similarity">
    <text evidence="2 10 12">Belongs to the GrpE family.</text>
</comment>
<dbReference type="RefSeq" id="WP_092620606.1">
    <property type="nucleotide sequence ID" value="NZ_FNCV01000008.1"/>
</dbReference>
<evidence type="ECO:0000256" key="8">
    <source>
        <dbReference type="ARBA" id="ARBA00072274"/>
    </source>
</evidence>
<dbReference type="OrthoDB" id="9789811at2"/>
<name>A0A1G8DRT9_9PROT</name>
<dbReference type="PRINTS" id="PR00773">
    <property type="entry name" value="GRPEPROTEIN"/>
</dbReference>
<dbReference type="InterPro" id="IPR009012">
    <property type="entry name" value="GrpE_head"/>
</dbReference>
<feature type="compositionally biased region" description="Low complexity" evidence="13">
    <location>
        <begin position="23"/>
        <end position="52"/>
    </location>
</feature>
<comment type="function">
    <text evidence="7 10 11">Participates actively in the response to hyperosmotic and heat shock by preventing the aggregation of stress-denatured proteins, in association with DnaK and GrpE. It is the nucleotide exchange factor for DnaK and may function as a thermosensor. Unfolded proteins bind initially to DnaJ; upon interaction with the DnaJ-bound protein, DnaK hydrolyzes its bound ATP, resulting in the formation of a stable complex. GrpE releases ADP from DnaK; ATP binding to DnaK triggers the release of the substrate protein, thus completing the reaction cycle. Several rounds of ATP-dependent interactions between DnaJ, DnaK and GrpE are required for fully efficient folding.</text>
</comment>
<keyword evidence="5 10" id="KW-0346">Stress response</keyword>
<dbReference type="GO" id="GO:0051082">
    <property type="term" value="F:unfolded protein binding"/>
    <property type="evidence" value="ECO:0007669"/>
    <property type="project" value="TreeGrafter"/>
</dbReference>
<reference evidence="15" key="1">
    <citation type="submission" date="2016-10" db="EMBL/GenBank/DDBJ databases">
        <authorList>
            <person name="Varghese N."/>
            <person name="Submissions S."/>
        </authorList>
    </citation>
    <scope>NUCLEOTIDE SEQUENCE [LARGE SCALE GENOMIC DNA]</scope>
    <source>
        <strain evidence="15">930I</strain>
    </source>
</reference>
<proteinExistence type="inferred from homology"/>
<evidence type="ECO:0000256" key="6">
    <source>
        <dbReference type="ARBA" id="ARBA00023186"/>
    </source>
</evidence>
<evidence type="ECO:0000256" key="2">
    <source>
        <dbReference type="ARBA" id="ARBA00009054"/>
    </source>
</evidence>
<evidence type="ECO:0000256" key="9">
    <source>
        <dbReference type="ARBA" id="ARBA00076414"/>
    </source>
</evidence>
<dbReference type="PANTHER" id="PTHR21237:SF23">
    <property type="entry name" value="GRPE PROTEIN HOMOLOG, MITOCHONDRIAL"/>
    <property type="match status" value="1"/>
</dbReference>
<dbReference type="Proteomes" id="UP000217076">
    <property type="component" value="Unassembled WGS sequence"/>
</dbReference>
<dbReference type="SUPFAM" id="SSF58014">
    <property type="entry name" value="Coiled-coil domain of nucleotide exchange factor GrpE"/>
    <property type="match status" value="1"/>
</dbReference>
<evidence type="ECO:0000256" key="7">
    <source>
        <dbReference type="ARBA" id="ARBA00053401"/>
    </source>
</evidence>
<dbReference type="InterPro" id="IPR000740">
    <property type="entry name" value="GrpE"/>
</dbReference>